<accession>A0A9D4T1A0</accession>
<organism evidence="1 2">
    <name type="scientific">Rhipicephalus sanguineus</name>
    <name type="common">Brown dog tick</name>
    <name type="synonym">Ixodes sanguineus</name>
    <dbReference type="NCBI Taxonomy" id="34632"/>
    <lineage>
        <taxon>Eukaryota</taxon>
        <taxon>Metazoa</taxon>
        <taxon>Ecdysozoa</taxon>
        <taxon>Arthropoda</taxon>
        <taxon>Chelicerata</taxon>
        <taxon>Arachnida</taxon>
        <taxon>Acari</taxon>
        <taxon>Parasitiformes</taxon>
        <taxon>Ixodida</taxon>
        <taxon>Ixodoidea</taxon>
        <taxon>Ixodidae</taxon>
        <taxon>Rhipicephalinae</taxon>
        <taxon>Rhipicephalus</taxon>
        <taxon>Rhipicephalus</taxon>
    </lineage>
</organism>
<protein>
    <submittedName>
        <fullName evidence="1">Uncharacterized protein</fullName>
    </submittedName>
</protein>
<dbReference type="EMBL" id="JABSTV010001249">
    <property type="protein sequence ID" value="KAH7962637.1"/>
    <property type="molecule type" value="Genomic_DNA"/>
</dbReference>
<evidence type="ECO:0000313" key="1">
    <source>
        <dbReference type="EMBL" id="KAH7962637.1"/>
    </source>
</evidence>
<keyword evidence="2" id="KW-1185">Reference proteome</keyword>
<sequence length="131" mass="15302">MELMKALSTPKRPRVPVEDTATKKLCRLSDNSDLIIYGETAEACQRHHEWLMENASTAEDFELRPRLLATAKERHDRLQCMTLPQALLEYPFLAAEQSLLLEFDLLFKKKICDEISRGFQRMCDFILRHGY</sequence>
<proteinExistence type="predicted"/>
<reference evidence="1" key="2">
    <citation type="submission" date="2021-09" db="EMBL/GenBank/DDBJ databases">
        <authorList>
            <person name="Jia N."/>
            <person name="Wang J."/>
            <person name="Shi W."/>
            <person name="Du L."/>
            <person name="Sun Y."/>
            <person name="Zhan W."/>
            <person name="Jiang J."/>
            <person name="Wang Q."/>
            <person name="Zhang B."/>
            <person name="Ji P."/>
            <person name="Sakyi L.B."/>
            <person name="Cui X."/>
            <person name="Yuan T."/>
            <person name="Jiang B."/>
            <person name="Yang W."/>
            <person name="Lam T.T.-Y."/>
            <person name="Chang Q."/>
            <person name="Ding S."/>
            <person name="Wang X."/>
            <person name="Zhu J."/>
            <person name="Ruan X."/>
            <person name="Zhao L."/>
            <person name="Wei J."/>
            <person name="Que T."/>
            <person name="Du C."/>
            <person name="Cheng J."/>
            <person name="Dai P."/>
            <person name="Han X."/>
            <person name="Huang E."/>
            <person name="Gao Y."/>
            <person name="Liu J."/>
            <person name="Shao H."/>
            <person name="Ye R."/>
            <person name="Li L."/>
            <person name="Wei W."/>
            <person name="Wang X."/>
            <person name="Wang C."/>
            <person name="Huo Q."/>
            <person name="Li W."/>
            <person name="Guo W."/>
            <person name="Chen H."/>
            <person name="Chen S."/>
            <person name="Zhou L."/>
            <person name="Zhou L."/>
            <person name="Ni X."/>
            <person name="Tian J."/>
            <person name="Zhou Y."/>
            <person name="Sheng Y."/>
            <person name="Liu T."/>
            <person name="Pan Y."/>
            <person name="Xia L."/>
            <person name="Li J."/>
            <person name="Zhao F."/>
            <person name="Cao W."/>
        </authorList>
    </citation>
    <scope>NUCLEOTIDE SEQUENCE</scope>
    <source>
        <strain evidence="1">Rsan-2018</strain>
        <tissue evidence="1">Larvae</tissue>
    </source>
</reference>
<evidence type="ECO:0000313" key="2">
    <source>
        <dbReference type="Proteomes" id="UP000821837"/>
    </source>
</evidence>
<dbReference type="Proteomes" id="UP000821837">
    <property type="component" value="Chromosome 3"/>
</dbReference>
<comment type="caution">
    <text evidence="1">The sequence shown here is derived from an EMBL/GenBank/DDBJ whole genome shotgun (WGS) entry which is preliminary data.</text>
</comment>
<name>A0A9D4T1A0_RHISA</name>
<dbReference type="AlphaFoldDB" id="A0A9D4T1A0"/>
<reference evidence="1" key="1">
    <citation type="journal article" date="2020" name="Cell">
        <title>Large-Scale Comparative Analyses of Tick Genomes Elucidate Their Genetic Diversity and Vector Capacities.</title>
        <authorList>
            <consortium name="Tick Genome and Microbiome Consortium (TIGMIC)"/>
            <person name="Jia N."/>
            <person name="Wang J."/>
            <person name="Shi W."/>
            <person name="Du L."/>
            <person name="Sun Y."/>
            <person name="Zhan W."/>
            <person name="Jiang J.F."/>
            <person name="Wang Q."/>
            <person name="Zhang B."/>
            <person name="Ji P."/>
            <person name="Bell-Sakyi L."/>
            <person name="Cui X.M."/>
            <person name="Yuan T.T."/>
            <person name="Jiang B.G."/>
            <person name="Yang W.F."/>
            <person name="Lam T.T."/>
            <person name="Chang Q.C."/>
            <person name="Ding S.J."/>
            <person name="Wang X.J."/>
            <person name="Zhu J.G."/>
            <person name="Ruan X.D."/>
            <person name="Zhao L."/>
            <person name="Wei J.T."/>
            <person name="Ye R.Z."/>
            <person name="Que T.C."/>
            <person name="Du C.H."/>
            <person name="Zhou Y.H."/>
            <person name="Cheng J.X."/>
            <person name="Dai P.F."/>
            <person name="Guo W.B."/>
            <person name="Han X.H."/>
            <person name="Huang E.J."/>
            <person name="Li L.F."/>
            <person name="Wei W."/>
            <person name="Gao Y.C."/>
            <person name="Liu J.Z."/>
            <person name="Shao H.Z."/>
            <person name="Wang X."/>
            <person name="Wang C.C."/>
            <person name="Yang T.C."/>
            <person name="Huo Q.B."/>
            <person name="Li W."/>
            <person name="Chen H.Y."/>
            <person name="Chen S.E."/>
            <person name="Zhou L.G."/>
            <person name="Ni X.B."/>
            <person name="Tian J.H."/>
            <person name="Sheng Y."/>
            <person name="Liu T."/>
            <person name="Pan Y.S."/>
            <person name="Xia L.Y."/>
            <person name="Li J."/>
            <person name="Zhao F."/>
            <person name="Cao W.C."/>
        </authorList>
    </citation>
    <scope>NUCLEOTIDE SEQUENCE</scope>
    <source>
        <strain evidence="1">Rsan-2018</strain>
    </source>
</reference>
<gene>
    <name evidence="1" type="ORF">HPB52_017283</name>
</gene>